<keyword evidence="4" id="KW-1185">Reference proteome</keyword>
<evidence type="ECO:0000256" key="2">
    <source>
        <dbReference type="SAM" id="MobiDB-lite"/>
    </source>
</evidence>
<dbReference type="PANTHER" id="PTHR13341">
    <property type="entry name" value="MIR-INTERACTING SAPOSIN-LIKE PROTEIN"/>
    <property type="match status" value="1"/>
</dbReference>
<dbReference type="PANTHER" id="PTHR13341:SF8">
    <property type="entry name" value="NACHT_N DOMAIN-CONTAINING PROTEIN"/>
    <property type="match status" value="1"/>
</dbReference>
<dbReference type="Proteomes" id="UP000230233">
    <property type="component" value="Chromosome I"/>
</dbReference>
<dbReference type="GO" id="GO:0005783">
    <property type="term" value="C:endoplasmic reticulum"/>
    <property type="evidence" value="ECO:0007669"/>
    <property type="project" value="TreeGrafter"/>
</dbReference>
<sequence>MKPKRELADGELSEGSSEKRFHEPGTSDMMGQRPQKAIEHLEFELQQPQLNVQEIGRIIVDGMLEKSINDEILKELIKKISKNVPTMANINIWNLSDDLSKGVIDSRLVVVGNAFLWNLLKSSMSTLRDKFDHYHFKMTTMTSAVQATSSSAHANSPNLTQFEFLTNRCQPGVHRVADDGIFVGVDLLEVYKSCVFRKTGDLGNKSKQFIKNYLAHATRPKCAIWHYSLRQSGASHKKWLQNIPEHVLDSLIHFQLSLAGLGMVELEADRDVDRGGFYMSLGDTEDARETTLTSMKMIREQLVTKFRQNVTDALNEAREMPFNTITRELMAPPRGKPIDMHHCVTWRQTESLIKRCELDPSKENLEAKQVLDYKLGLTYNPNRNPGDDEDADEIDVEDVK</sequence>
<dbReference type="InterPro" id="IPR042415">
    <property type="entry name" value="CNPY"/>
</dbReference>
<gene>
    <name evidence="3" type="primary">Cni-Y47H9C.8</name>
    <name evidence="3" type="synonym">Cnig_chr_I.g3442</name>
    <name evidence="3" type="ORF">B9Z55_003442</name>
</gene>
<reference evidence="4" key="1">
    <citation type="submission" date="2017-10" db="EMBL/GenBank/DDBJ databases">
        <title>Rapid genome shrinkage in a self-fertile nematode reveals novel sperm competition proteins.</title>
        <authorList>
            <person name="Yin D."/>
            <person name="Schwarz E.M."/>
            <person name="Thomas C.G."/>
            <person name="Felde R.L."/>
            <person name="Korf I.F."/>
            <person name="Cutter A.D."/>
            <person name="Schartner C.M."/>
            <person name="Ralston E.J."/>
            <person name="Meyer B.J."/>
            <person name="Haag E.S."/>
        </authorList>
    </citation>
    <scope>NUCLEOTIDE SEQUENCE [LARGE SCALE GENOMIC DNA]</scope>
    <source>
        <strain evidence="4">JU1422</strain>
    </source>
</reference>
<organism evidence="3 4">
    <name type="scientific">Caenorhabditis nigoni</name>
    <dbReference type="NCBI Taxonomy" id="1611254"/>
    <lineage>
        <taxon>Eukaryota</taxon>
        <taxon>Metazoa</taxon>
        <taxon>Ecdysozoa</taxon>
        <taxon>Nematoda</taxon>
        <taxon>Chromadorea</taxon>
        <taxon>Rhabditida</taxon>
        <taxon>Rhabditina</taxon>
        <taxon>Rhabditomorpha</taxon>
        <taxon>Rhabditoidea</taxon>
        <taxon>Rhabditidae</taxon>
        <taxon>Peloderinae</taxon>
        <taxon>Caenorhabditis</taxon>
    </lineage>
</organism>
<protein>
    <submittedName>
        <fullName evidence="3">Uncharacterized protein</fullName>
    </submittedName>
</protein>
<name>A0A2G5VQC9_9PELO</name>
<evidence type="ECO:0000313" key="3">
    <source>
        <dbReference type="EMBL" id="PIC53994.1"/>
    </source>
</evidence>
<dbReference type="AlphaFoldDB" id="A0A2G5VQC9"/>
<proteinExistence type="inferred from homology"/>
<feature type="region of interest" description="Disordered" evidence="2">
    <location>
        <begin position="377"/>
        <end position="400"/>
    </location>
</feature>
<feature type="compositionally biased region" description="Basic and acidic residues" evidence="2">
    <location>
        <begin position="16"/>
        <end position="25"/>
    </location>
</feature>
<evidence type="ECO:0000313" key="4">
    <source>
        <dbReference type="Proteomes" id="UP000230233"/>
    </source>
</evidence>
<dbReference type="OrthoDB" id="5798424at2759"/>
<comment type="caution">
    <text evidence="3">The sequence shown here is derived from an EMBL/GenBank/DDBJ whole genome shotgun (WGS) entry which is preliminary data.</text>
</comment>
<dbReference type="EMBL" id="PDUG01000001">
    <property type="protein sequence ID" value="PIC53994.1"/>
    <property type="molecule type" value="Genomic_DNA"/>
</dbReference>
<feature type="compositionally biased region" description="Acidic residues" evidence="2">
    <location>
        <begin position="387"/>
        <end position="400"/>
    </location>
</feature>
<comment type="similarity">
    <text evidence="1">Belongs to the canopy family.</text>
</comment>
<feature type="region of interest" description="Disordered" evidence="2">
    <location>
        <begin position="1"/>
        <end position="32"/>
    </location>
</feature>
<accession>A0A2G5VQC9</accession>
<evidence type="ECO:0000256" key="1">
    <source>
        <dbReference type="ARBA" id="ARBA00007285"/>
    </source>
</evidence>